<evidence type="ECO:0000256" key="2">
    <source>
        <dbReference type="SAM" id="Phobius"/>
    </source>
</evidence>
<accession>A0AAE4CQD3</accession>
<feature type="region of interest" description="Disordered" evidence="1">
    <location>
        <begin position="1"/>
        <end position="54"/>
    </location>
</feature>
<feature type="transmembrane region" description="Helical" evidence="2">
    <location>
        <begin position="78"/>
        <end position="98"/>
    </location>
</feature>
<evidence type="ECO:0000313" key="4">
    <source>
        <dbReference type="Proteomes" id="UP001180845"/>
    </source>
</evidence>
<sequence length="104" mass="10576">MADNDHVYPDSETSRNSGGPDSGVPSSAADMSGTPPPMSKAQSPTSARRGGPDPVTLTAGLLTLAVAVHVLIGGPWSLHWVLAIGAVGIGAAMLIASLRPRHDR</sequence>
<feature type="compositionally biased region" description="Basic and acidic residues" evidence="1">
    <location>
        <begin position="1"/>
        <end position="13"/>
    </location>
</feature>
<keyword evidence="2" id="KW-0472">Membrane</keyword>
<dbReference type="EMBL" id="JAVDXW010000001">
    <property type="protein sequence ID" value="MDR7302563.1"/>
    <property type="molecule type" value="Genomic_DNA"/>
</dbReference>
<evidence type="ECO:0000313" key="3">
    <source>
        <dbReference type="EMBL" id="MDR7302563.1"/>
    </source>
</evidence>
<name>A0AAE4CQD3_9ACTN</name>
<feature type="transmembrane region" description="Helical" evidence="2">
    <location>
        <begin position="55"/>
        <end position="72"/>
    </location>
</feature>
<keyword evidence="4" id="KW-1185">Reference proteome</keyword>
<evidence type="ECO:0000256" key="1">
    <source>
        <dbReference type="SAM" id="MobiDB-lite"/>
    </source>
</evidence>
<organism evidence="3 4">
    <name type="scientific">Haloactinomyces albus</name>
    <dbReference type="NCBI Taxonomy" id="1352928"/>
    <lineage>
        <taxon>Bacteria</taxon>
        <taxon>Bacillati</taxon>
        <taxon>Actinomycetota</taxon>
        <taxon>Actinomycetes</taxon>
        <taxon>Actinopolysporales</taxon>
        <taxon>Actinopolysporaceae</taxon>
        <taxon>Haloactinomyces</taxon>
    </lineage>
</organism>
<protein>
    <submittedName>
        <fullName evidence="3">Fatty acid desaturase</fullName>
    </submittedName>
</protein>
<reference evidence="3" key="1">
    <citation type="submission" date="2023-07" db="EMBL/GenBank/DDBJ databases">
        <title>Sequencing the genomes of 1000 actinobacteria strains.</title>
        <authorList>
            <person name="Klenk H.-P."/>
        </authorList>
    </citation>
    <scope>NUCLEOTIDE SEQUENCE</scope>
    <source>
        <strain evidence="3">DSM 45977</strain>
    </source>
</reference>
<keyword evidence="2" id="KW-1133">Transmembrane helix</keyword>
<gene>
    <name evidence="3" type="ORF">JOF55_002744</name>
</gene>
<dbReference type="Proteomes" id="UP001180845">
    <property type="component" value="Unassembled WGS sequence"/>
</dbReference>
<dbReference type="AlphaFoldDB" id="A0AAE4CQD3"/>
<dbReference type="RefSeq" id="WP_310274189.1">
    <property type="nucleotide sequence ID" value="NZ_JAVDXW010000001.1"/>
</dbReference>
<proteinExistence type="predicted"/>
<comment type="caution">
    <text evidence="3">The sequence shown here is derived from an EMBL/GenBank/DDBJ whole genome shotgun (WGS) entry which is preliminary data.</text>
</comment>
<keyword evidence="2" id="KW-0812">Transmembrane</keyword>